<sequence length="360" mass="38736">MGLFRATQTSLVGIDISSTAVKLLELNRVGKGGKSYRVEAYAVEPLPMNAVEDKAIKDVEAVGDAMRRVTKRAGTKLSHCAVAVAGSAVITKTIQMPADLSDADMSASIEMESEQYIPYPSDEVNLDYEILGPSENNPDEEVDVLLAASKKEIIEDRIAAVEMAGFKAKVVDVELFALENAFTLLAQTDPEIDSEDTIALVDVGATVMTFSVLQNLKIIYTREQSFGGNQLTEQIQHRYGLSYEEASMAKRTGNLPEDYEDELLEPFKEAMGQEVSRAIQYFYNAGISGNIAHTVLAGGCASIPGVVETISHKVGGHVTLANPFASMSVAAGVNKKNLMNDAPALMNACGLALRSFDSIK</sequence>
<dbReference type="PANTHER" id="PTHR32432:SF3">
    <property type="entry name" value="ETHANOLAMINE UTILIZATION PROTEIN EUTJ"/>
    <property type="match status" value="1"/>
</dbReference>
<dbReference type="Gene3D" id="3.30.1490.300">
    <property type="match status" value="1"/>
</dbReference>
<dbReference type="SMART" id="SM00842">
    <property type="entry name" value="FtsA"/>
    <property type="match status" value="1"/>
</dbReference>
<dbReference type="InterPro" id="IPR050696">
    <property type="entry name" value="FtsA/MreB"/>
</dbReference>
<keyword evidence="3" id="KW-1185">Reference proteome</keyword>
<accession>A0A1H6F7F0</accession>
<dbReference type="GO" id="GO:0051301">
    <property type="term" value="P:cell division"/>
    <property type="evidence" value="ECO:0007669"/>
    <property type="project" value="InterPro"/>
</dbReference>
<dbReference type="PANTHER" id="PTHR32432">
    <property type="entry name" value="CELL DIVISION PROTEIN FTSA-RELATED"/>
    <property type="match status" value="1"/>
</dbReference>
<dbReference type="OrthoDB" id="9773403at2"/>
<gene>
    <name evidence="2" type="ORF">MBHS_00849</name>
</gene>
<dbReference type="Proteomes" id="UP000236724">
    <property type="component" value="Unassembled WGS sequence"/>
</dbReference>
<evidence type="ECO:0000259" key="1">
    <source>
        <dbReference type="SMART" id="SM00842"/>
    </source>
</evidence>
<evidence type="ECO:0000313" key="2">
    <source>
        <dbReference type="EMBL" id="SEH04996.1"/>
    </source>
</evidence>
<dbReference type="Pfam" id="PF11104">
    <property type="entry name" value="PilM_2"/>
    <property type="match status" value="1"/>
</dbReference>
<protein>
    <submittedName>
        <fullName evidence="2">Competence protein A</fullName>
    </submittedName>
</protein>
<dbReference type="InterPro" id="IPR005883">
    <property type="entry name" value="PilM"/>
</dbReference>
<reference evidence="2 3" key="1">
    <citation type="submission" date="2016-10" db="EMBL/GenBank/DDBJ databases">
        <authorList>
            <person name="de Groot N.N."/>
        </authorList>
    </citation>
    <scope>NUCLEOTIDE SEQUENCE [LARGE SCALE GENOMIC DNA]</scope>
    <source>
        <strain evidence="2">MBHS1</strain>
    </source>
</reference>
<dbReference type="AlphaFoldDB" id="A0A1H6F7F0"/>
<organism evidence="2 3">
    <name type="scientific">Candidatus Venteria ishoeyi</name>
    <dbReference type="NCBI Taxonomy" id="1899563"/>
    <lineage>
        <taxon>Bacteria</taxon>
        <taxon>Pseudomonadati</taxon>
        <taxon>Pseudomonadota</taxon>
        <taxon>Gammaproteobacteria</taxon>
        <taxon>Thiotrichales</taxon>
        <taxon>Thiotrichaceae</taxon>
        <taxon>Venteria</taxon>
    </lineage>
</organism>
<proteinExistence type="predicted"/>
<feature type="domain" description="SHS2" evidence="1">
    <location>
        <begin position="11"/>
        <end position="182"/>
    </location>
</feature>
<dbReference type="NCBIfam" id="TIGR01175">
    <property type="entry name" value="pilM"/>
    <property type="match status" value="1"/>
</dbReference>
<dbReference type="PIRSF" id="PIRSF019169">
    <property type="entry name" value="PilM"/>
    <property type="match status" value="1"/>
</dbReference>
<dbReference type="InterPro" id="IPR003494">
    <property type="entry name" value="SHS2_FtsA"/>
</dbReference>
<dbReference type="EMBL" id="FMSV02000136">
    <property type="protein sequence ID" value="SEH04996.1"/>
    <property type="molecule type" value="Genomic_DNA"/>
</dbReference>
<dbReference type="RefSeq" id="WP_103918993.1">
    <property type="nucleotide sequence ID" value="NZ_FMSV02000136.1"/>
</dbReference>
<dbReference type="InterPro" id="IPR043129">
    <property type="entry name" value="ATPase_NBD"/>
</dbReference>
<name>A0A1H6F7F0_9GAMM</name>
<dbReference type="Gene3D" id="3.30.420.40">
    <property type="match status" value="2"/>
</dbReference>
<dbReference type="SUPFAM" id="SSF53067">
    <property type="entry name" value="Actin-like ATPase domain"/>
    <property type="match status" value="2"/>
</dbReference>
<dbReference type="CDD" id="cd24049">
    <property type="entry name" value="ASKHA_NBD_PilM"/>
    <property type="match status" value="1"/>
</dbReference>
<evidence type="ECO:0000313" key="3">
    <source>
        <dbReference type="Proteomes" id="UP000236724"/>
    </source>
</evidence>